<feature type="domain" description="Thioredoxin" evidence="10">
    <location>
        <begin position="1"/>
        <end position="104"/>
    </location>
</feature>
<feature type="site" description="Contributes to redox potential value" evidence="8">
    <location>
        <position position="31"/>
    </location>
</feature>
<keyword evidence="3" id="KW-0249">Electron transport</keyword>
<dbReference type="PANTHER" id="PTHR45663">
    <property type="entry name" value="GEO12009P1"/>
    <property type="match status" value="1"/>
</dbReference>
<comment type="similarity">
    <text evidence="1 7">Belongs to the thioredoxin family.</text>
</comment>
<reference evidence="11" key="1">
    <citation type="submission" date="2020-10" db="EMBL/GenBank/DDBJ databases">
        <authorList>
            <person name="Gilroy R."/>
        </authorList>
    </citation>
    <scope>NUCLEOTIDE SEQUENCE</scope>
    <source>
        <strain evidence="11">D3-1215</strain>
    </source>
</reference>
<feature type="site" description="Deprotonates C-terminal active site Cys" evidence="8">
    <location>
        <position position="23"/>
    </location>
</feature>
<feature type="active site" description="Nucleophile" evidence="8">
    <location>
        <position position="32"/>
    </location>
</feature>
<keyword evidence="4 9" id="KW-1015">Disulfide bond</keyword>
<dbReference type="EMBL" id="JADIMR010000082">
    <property type="protein sequence ID" value="MBO8447167.1"/>
    <property type="molecule type" value="Genomic_DNA"/>
</dbReference>
<dbReference type="InterPro" id="IPR017937">
    <property type="entry name" value="Thioredoxin_CS"/>
</dbReference>
<dbReference type="PIRSF" id="PIRSF000077">
    <property type="entry name" value="Thioredoxin"/>
    <property type="match status" value="1"/>
</dbReference>
<evidence type="ECO:0000256" key="9">
    <source>
        <dbReference type="PIRSR" id="PIRSR000077-4"/>
    </source>
</evidence>
<dbReference type="NCBIfam" id="TIGR01068">
    <property type="entry name" value="thioredoxin"/>
    <property type="match status" value="1"/>
</dbReference>
<protein>
    <recommendedName>
        <fullName evidence="6 7">Thioredoxin</fullName>
    </recommendedName>
</protein>
<dbReference type="Pfam" id="PF00085">
    <property type="entry name" value="Thioredoxin"/>
    <property type="match status" value="1"/>
</dbReference>
<evidence type="ECO:0000256" key="1">
    <source>
        <dbReference type="ARBA" id="ARBA00008987"/>
    </source>
</evidence>
<sequence length="104" mass="11151">MLEHFSDSGFAGQLQANSVVLADFSATWCGPCRALTPVIEQIAADYAGKVLVGKIDVDDCPELAEKYAIMSVPTVMIFKDGQLVQKIVGVSPREAYTSVLDSLV</sequence>
<evidence type="ECO:0000256" key="7">
    <source>
        <dbReference type="PIRNR" id="PIRNR000077"/>
    </source>
</evidence>
<dbReference type="GO" id="GO:0015035">
    <property type="term" value="F:protein-disulfide reductase activity"/>
    <property type="evidence" value="ECO:0007669"/>
    <property type="project" value="UniProtKB-UniRule"/>
</dbReference>
<comment type="caution">
    <text evidence="11">The sequence shown here is derived from an EMBL/GenBank/DDBJ whole genome shotgun (WGS) entry which is preliminary data.</text>
</comment>
<dbReference type="GO" id="GO:0045454">
    <property type="term" value="P:cell redox homeostasis"/>
    <property type="evidence" value="ECO:0007669"/>
    <property type="project" value="TreeGrafter"/>
</dbReference>
<dbReference type="InterPro" id="IPR005746">
    <property type="entry name" value="Thioredoxin"/>
</dbReference>
<dbReference type="PANTHER" id="PTHR45663:SF11">
    <property type="entry name" value="GEO12009P1"/>
    <property type="match status" value="1"/>
</dbReference>
<dbReference type="InterPro" id="IPR013766">
    <property type="entry name" value="Thioredoxin_domain"/>
</dbReference>
<keyword evidence="5 9" id="KW-0676">Redox-active center</keyword>
<gene>
    <name evidence="11" type="primary">trxA</name>
    <name evidence="11" type="ORF">IAC32_05430</name>
</gene>
<evidence type="ECO:0000313" key="11">
    <source>
        <dbReference type="EMBL" id="MBO8447167.1"/>
    </source>
</evidence>
<keyword evidence="2" id="KW-0813">Transport</keyword>
<evidence type="ECO:0000256" key="6">
    <source>
        <dbReference type="NCBIfam" id="TIGR01068"/>
    </source>
</evidence>
<dbReference type="AlphaFoldDB" id="A0A9D9HET2"/>
<dbReference type="Proteomes" id="UP000823637">
    <property type="component" value="Unassembled WGS sequence"/>
</dbReference>
<evidence type="ECO:0000256" key="5">
    <source>
        <dbReference type="ARBA" id="ARBA00023284"/>
    </source>
</evidence>
<evidence type="ECO:0000256" key="8">
    <source>
        <dbReference type="PIRSR" id="PIRSR000077-1"/>
    </source>
</evidence>
<dbReference type="InterPro" id="IPR036249">
    <property type="entry name" value="Thioredoxin-like_sf"/>
</dbReference>
<dbReference type="SUPFAM" id="SSF52833">
    <property type="entry name" value="Thioredoxin-like"/>
    <property type="match status" value="1"/>
</dbReference>
<feature type="disulfide bond" description="Redox-active" evidence="9">
    <location>
        <begin position="29"/>
        <end position="32"/>
    </location>
</feature>
<dbReference type="PROSITE" id="PS00194">
    <property type="entry name" value="THIOREDOXIN_1"/>
    <property type="match status" value="1"/>
</dbReference>
<evidence type="ECO:0000256" key="3">
    <source>
        <dbReference type="ARBA" id="ARBA00022982"/>
    </source>
</evidence>
<dbReference type="Gene3D" id="3.40.30.10">
    <property type="entry name" value="Glutaredoxin"/>
    <property type="match status" value="1"/>
</dbReference>
<name>A0A9D9HET2_9BACT</name>
<feature type="site" description="Contributes to redox potential value" evidence="8">
    <location>
        <position position="30"/>
    </location>
</feature>
<accession>A0A9D9HET2</accession>
<proteinExistence type="inferred from homology"/>
<feature type="active site" description="Nucleophile" evidence="8">
    <location>
        <position position="29"/>
    </location>
</feature>
<evidence type="ECO:0000259" key="10">
    <source>
        <dbReference type="PROSITE" id="PS51352"/>
    </source>
</evidence>
<evidence type="ECO:0000256" key="2">
    <source>
        <dbReference type="ARBA" id="ARBA00022448"/>
    </source>
</evidence>
<dbReference type="CDD" id="cd02947">
    <property type="entry name" value="TRX_family"/>
    <property type="match status" value="1"/>
</dbReference>
<reference evidence="11" key="2">
    <citation type="journal article" date="2021" name="PeerJ">
        <title>Extensive microbial diversity within the chicken gut microbiome revealed by metagenomics and culture.</title>
        <authorList>
            <person name="Gilroy R."/>
            <person name="Ravi A."/>
            <person name="Getino M."/>
            <person name="Pursley I."/>
            <person name="Horton D.L."/>
            <person name="Alikhan N.F."/>
            <person name="Baker D."/>
            <person name="Gharbi K."/>
            <person name="Hall N."/>
            <person name="Watson M."/>
            <person name="Adriaenssens E.M."/>
            <person name="Foster-Nyarko E."/>
            <person name="Jarju S."/>
            <person name="Secka A."/>
            <person name="Antonio M."/>
            <person name="Oren A."/>
            <person name="Chaudhuri R.R."/>
            <person name="La Ragione R."/>
            <person name="Hildebrand F."/>
            <person name="Pallen M.J."/>
        </authorList>
    </citation>
    <scope>NUCLEOTIDE SEQUENCE</scope>
    <source>
        <strain evidence="11">D3-1215</strain>
    </source>
</reference>
<dbReference type="PROSITE" id="PS51352">
    <property type="entry name" value="THIOREDOXIN_2"/>
    <property type="match status" value="1"/>
</dbReference>
<dbReference type="PRINTS" id="PR00421">
    <property type="entry name" value="THIOREDOXIN"/>
</dbReference>
<organism evidence="11 12">
    <name type="scientific">Candidatus Enterocola intestinipullorum</name>
    <dbReference type="NCBI Taxonomy" id="2840783"/>
    <lineage>
        <taxon>Bacteria</taxon>
        <taxon>Pseudomonadati</taxon>
        <taxon>Bacteroidota</taxon>
        <taxon>Bacteroidia</taxon>
        <taxon>Bacteroidales</taxon>
        <taxon>Candidatus Enterocola</taxon>
    </lineage>
</organism>
<evidence type="ECO:0000256" key="4">
    <source>
        <dbReference type="ARBA" id="ARBA00023157"/>
    </source>
</evidence>
<dbReference type="GO" id="GO:0005829">
    <property type="term" value="C:cytosol"/>
    <property type="evidence" value="ECO:0007669"/>
    <property type="project" value="TreeGrafter"/>
</dbReference>
<dbReference type="FunFam" id="3.40.30.10:FF:000001">
    <property type="entry name" value="Thioredoxin"/>
    <property type="match status" value="1"/>
</dbReference>
<evidence type="ECO:0000313" key="12">
    <source>
        <dbReference type="Proteomes" id="UP000823637"/>
    </source>
</evidence>